<evidence type="ECO:0000313" key="1">
    <source>
        <dbReference type="EMBL" id="WGV17155.1"/>
    </source>
</evidence>
<dbReference type="RefSeq" id="WP_281468184.1">
    <property type="nucleotide sequence ID" value="NZ_CP124535.1"/>
</dbReference>
<dbReference type="EMBL" id="CP124535">
    <property type="protein sequence ID" value="WGV17155.1"/>
    <property type="molecule type" value="Genomic_DNA"/>
</dbReference>
<evidence type="ECO:0000313" key="2">
    <source>
        <dbReference type="Proteomes" id="UP001230978"/>
    </source>
</evidence>
<protein>
    <submittedName>
        <fullName evidence="1">Uncharacterized protein</fullName>
    </submittedName>
</protein>
<sequence>MSRIFDRVTLAASLLAPHVALDWTRPRRRGATMISTARIGAVSDVVIQSVDPLEDAGDPCGGLSAWSRVQTGDFDPVPIRFWAYTRLTDAQAWAGLRQAVHHRLLVLAQAHVLLSRRPLDEVMSGLRLTDSDSARHSVSLLTGRDSVAGDLAGLIADLHRPPATGLDRTVRQS</sequence>
<reference evidence="1 2" key="1">
    <citation type="submission" date="2023-04" db="EMBL/GenBank/DDBJ databases">
        <title>YMD61, complete Genome.</title>
        <authorList>
            <person name="Zhang J."/>
        </authorList>
    </citation>
    <scope>NUCLEOTIDE SEQUENCE [LARGE SCALE GENOMIC DNA]</scope>
    <source>
        <strain evidence="1 2">YMD61</strain>
    </source>
</reference>
<accession>A0ABY8QA46</accession>
<name>A0ABY8QA46_9RHOB</name>
<gene>
    <name evidence="1" type="ORF">QF092_04940</name>
</gene>
<organism evidence="1 2">
    <name type="scientific">Fuscovulum ytuae</name>
    <dbReference type="NCBI Taxonomy" id="3042299"/>
    <lineage>
        <taxon>Bacteria</taxon>
        <taxon>Pseudomonadati</taxon>
        <taxon>Pseudomonadota</taxon>
        <taxon>Alphaproteobacteria</taxon>
        <taxon>Rhodobacterales</taxon>
        <taxon>Paracoccaceae</taxon>
        <taxon>Fuscovulum</taxon>
    </lineage>
</organism>
<proteinExistence type="predicted"/>
<keyword evidence="2" id="KW-1185">Reference proteome</keyword>
<dbReference type="Proteomes" id="UP001230978">
    <property type="component" value="Chromosome"/>
</dbReference>